<protein>
    <submittedName>
        <fullName evidence="2">Uncharacterized protein</fullName>
    </submittedName>
</protein>
<reference evidence="2" key="2">
    <citation type="journal article" date="2021" name="Microbiome">
        <title>Successional dynamics and alternative stable states in a saline activated sludge microbial community over 9 years.</title>
        <authorList>
            <person name="Wang Y."/>
            <person name="Ye J."/>
            <person name="Ju F."/>
            <person name="Liu L."/>
            <person name="Boyd J.A."/>
            <person name="Deng Y."/>
            <person name="Parks D.H."/>
            <person name="Jiang X."/>
            <person name="Yin X."/>
            <person name="Woodcroft B.J."/>
            <person name="Tyson G.W."/>
            <person name="Hugenholtz P."/>
            <person name="Polz M.F."/>
            <person name="Zhang T."/>
        </authorList>
    </citation>
    <scope>NUCLEOTIDE SEQUENCE</scope>
    <source>
        <strain evidence="2">HKST-UBA01</strain>
    </source>
</reference>
<dbReference type="EMBL" id="JAGQHR010000027">
    <property type="protein sequence ID" value="MCA9726397.1"/>
    <property type="molecule type" value="Genomic_DNA"/>
</dbReference>
<gene>
    <name evidence="2" type="ORF">KC729_01860</name>
</gene>
<evidence type="ECO:0000313" key="3">
    <source>
        <dbReference type="Proteomes" id="UP000697710"/>
    </source>
</evidence>
<organism evidence="2 3">
    <name type="scientific">Eiseniibacteriota bacterium</name>
    <dbReference type="NCBI Taxonomy" id="2212470"/>
    <lineage>
        <taxon>Bacteria</taxon>
        <taxon>Candidatus Eiseniibacteriota</taxon>
    </lineage>
</organism>
<dbReference type="Proteomes" id="UP000697710">
    <property type="component" value="Unassembled WGS sequence"/>
</dbReference>
<evidence type="ECO:0000256" key="1">
    <source>
        <dbReference type="SAM" id="MobiDB-lite"/>
    </source>
</evidence>
<sequence length="114" mass="12109">MTPFRLFTGPMRKLGFIGLAATILVSVSVHRSESKNLEAQPIKGGWVNDGTPFEEPELNSLEADLGGGNKATPDGKQSATGTESAEAAPARAASPGTWWIIARELLLRSGWLGF</sequence>
<dbReference type="AlphaFoldDB" id="A0A956LXK7"/>
<evidence type="ECO:0000313" key="2">
    <source>
        <dbReference type="EMBL" id="MCA9726397.1"/>
    </source>
</evidence>
<reference evidence="2" key="1">
    <citation type="submission" date="2020-04" db="EMBL/GenBank/DDBJ databases">
        <authorList>
            <person name="Zhang T."/>
        </authorList>
    </citation>
    <scope>NUCLEOTIDE SEQUENCE</scope>
    <source>
        <strain evidence="2">HKST-UBA01</strain>
    </source>
</reference>
<feature type="region of interest" description="Disordered" evidence="1">
    <location>
        <begin position="59"/>
        <end position="93"/>
    </location>
</feature>
<accession>A0A956LXK7</accession>
<proteinExistence type="predicted"/>
<comment type="caution">
    <text evidence="2">The sequence shown here is derived from an EMBL/GenBank/DDBJ whole genome shotgun (WGS) entry which is preliminary data.</text>
</comment>
<name>A0A956LXK7_UNCEI</name>
<feature type="compositionally biased region" description="Low complexity" evidence="1">
    <location>
        <begin position="81"/>
        <end position="93"/>
    </location>
</feature>